<keyword evidence="15" id="KW-1185">Reference proteome</keyword>
<gene>
    <name evidence="14" type="ORF">BSTOLATCC_MIC46760</name>
</gene>
<dbReference type="Gene3D" id="3.40.850.10">
    <property type="entry name" value="Kinesin motor domain"/>
    <property type="match status" value="1"/>
</dbReference>
<evidence type="ECO:0000313" key="15">
    <source>
        <dbReference type="Proteomes" id="UP001162131"/>
    </source>
</evidence>
<dbReference type="GO" id="GO:0007010">
    <property type="term" value="P:cytoskeleton organization"/>
    <property type="evidence" value="ECO:0007669"/>
    <property type="project" value="UniProtKB-ARBA"/>
</dbReference>
<feature type="binding site" evidence="10">
    <location>
        <begin position="113"/>
        <end position="120"/>
    </location>
    <ligand>
        <name>ATP</name>
        <dbReference type="ChEBI" id="CHEBI:30616"/>
    </ligand>
</feature>
<feature type="domain" description="Kinesin motor" evidence="13">
    <location>
        <begin position="31"/>
        <end position="353"/>
    </location>
</feature>
<dbReference type="PANTHER" id="PTHR47968">
    <property type="entry name" value="CENTROMERE PROTEIN E"/>
    <property type="match status" value="1"/>
</dbReference>
<evidence type="ECO:0000256" key="1">
    <source>
        <dbReference type="ARBA" id="ARBA00004245"/>
    </source>
</evidence>
<dbReference type="InterPro" id="IPR027640">
    <property type="entry name" value="Kinesin-like_fam"/>
</dbReference>
<keyword evidence="5 10" id="KW-0067">ATP-binding</keyword>
<evidence type="ECO:0000256" key="3">
    <source>
        <dbReference type="ARBA" id="ARBA00022701"/>
    </source>
</evidence>
<evidence type="ECO:0000256" key="12">
    <source>
        <dbReference type="SAM" id="Coils"/>
    </source>
</evidence>
<evidence type="ECO:0000256" key="9">
    <source>
        <dbReference type="ARBA" id="ARBA00034704"/>
    </source>
</evidence>
<evidence type="ECO:0000256" key="11">
    <source>
        <dbReference type="RuleBase" id="RU000394"/>
    </source>
</evidence>
<keyword evidence="4 10" id="KW-0547">Nucleotide-binding</keyword>
<dbReference type="GO" id="GO:0007018">
    <property type="term" value="P:microtubule-based movement"/>
    <property type="evidence" value="ECO:0007669"/>
    <property type="project" value="InterPro"/>
</dbReference>
<dbReference type="Pfam" id="PF00225">
    <property type="entry name" value="Kinesin"/>
    <property type="match status" value="1"/>
</dbReference>
<dbReference type="AlphaFoldDB" id="A0AAU9JQZ4"/>
<dbReference type="InterPro" id="IPR036961">
    <property type="entry name" value="Kinesin_motor_dom_sf"/>
</dbReference>
<dbReference type="InterPro" id="IPR019821">
    <property type="entry name" value="Kinesin_motor_CS"/>
</dbReference>
<evidence type="ECO:0000256" key="2">
    <source>
        <dbReference type="ARBA" id="ARBA00022490"/>
    </source>
</evidence>
<organism evidence="14 15">
    <name type="scientific">Blepharisma stoltei</name>
    <dbReference type="NCBI Taxonomy" id="1481888"/>
    <lineage>
        <taxon>Eukaryota</taxon>
        <taxon>Sar</taxon>
        <taxon>Alveolata</taxon>
        <taxon>Ciliophora</taxon>
        <taxon>Postciliodesmatophora</taxon>
        <taxon>Heterotrichea</taxon>
        <taxon>Heterotrichida</taxon>
        <taxon>Blepharismidae</taxon>
        <taxon>Blepharisma</taxon>
    </lineage>
</organism>
<dbReference type="SMART" id="SM00129">
    <property type="entry name" value="KISc"/>
    <property type="match status" value="1"/>
</dbReference>
<keyword evidence="3 11" id="KW-0493">Microtubule</keyword>
<feature type="coiled-coil region" evidence="12">
    <location>
        <begin position="571"/>
        <end position="605"/>
    </location>
</feature>
<dbReference type="InterPro" id="IPR027417">
    <property type="entry name" value="P-loop_NTPase"/>
</dbReference>
<feature type="coiled-coil region" evidence="12">
    <location>
        <begin position="494"/>
        <end position="542"/>
    </location>
</feature>
<evidence type="ECO:0000259" key="13">
    <source>
        <dbReference type="PROSITE" id="PS50067"/>
    </source>
</evidence>
<keyword evidence="7 10" id="KW-0505">Motor protein</keyword>
<dbReference type="PROSITE" id="PS50067">
    <property type="entry name" value="KINESIN_MOTOR_2"/>
    <property type="match status" value="1"/>
</dbReference>
<dbReference type="EMBL" id="CAJZBQ010000046">
    <property type="protein sequence ID" value="CAG9328770.1"/>
    <property type="molecule type" value="Genomic_DNA"/>
</dbReference>
<dbReference type="GO" id="GO:0005524">
    <property type="term" value="F:ATP binding"/>
    <property type="evidence" value="ECO:0007669"/>
    <property type="project" value="UniProtKB-UniRule"/>
</dbReference>
<keyword evidence="2" id="KW-0963">Cytoplasm</keyword>
<evidence type="ECO:0000256" key="7">
    <source>
        <dbReference type="ARBA" id="ARBA00023175"/>
    </source>
</evidence>
<dbReference type="PROSITE" id="PS00411">
    <property type="entry name" value="KINESIN_MOTOR_1"/>
    <property type="match status" value="1"/>
</dbReference>
<evidence type="ECO:0000313" key="14">
    <source>
        <dbReference type="EMBL" id="CAG9328770.1"/>
    </source>
</evidence>
<dbReference type="GO" id="GO:0003777">
    <property type="term" value="F:microtubule motor activity"/>
    <property type="evidence" value="ECO:0007669"/>
    <property type="project" value="InterPro"/>
</dbReference>
<dbReference type="GO" id="GO:0008017">
    <property type="term" value="F:microtubule binding"/>
    <property type="evidence" value="ECO:0007669"/>
    <property type="project" value="InterPro"/>
</dbReference>
<dbReference type="FunFam" id="3.40.850.10:FF:000019">
    <property type="entry name" value="Kinesin-like protein KIN-5D"/>
    <property type="match status" value="1"/>
</dbReference>
<evidence type="ECO:0000256" key="5">
    <source>
        <dbReference type="ARBA" id="ARBA00022840"/>
    </source>
</evidence>
<comment type="subcellular location">
    <subcellularLocation>
        <location evidence="1">Cytoplasm</location>
        <location evidence="1">Cytoskeleton</location>
    </subcellularLocation>
</comment>
<evidence type="ECO:0000256" key="10">
    <source>
        <dbReference type="PROSITE-ProRule" id="PRU00283"/>
    </source>
</evidence>
<dbReference type="PRINTS" id="PR00380">
    <property type="entry name" value="KINESINHEAVY"/>
</dbReference>
<name>A0AAU9JQZ4_9CILI</name>
<comment type="caution">
    <text evidence="14">The sequence shown here is derived from an EMBL/GenBank/DDBJ whole genome shotgun (WGS) entry which is preliminary data.</text>
</comment>
<keyword evidence="6 12" id="KW-0175">Coiled coil</keyword>
<sequence>MSRNLKNLTIRTSLSQTSDLTTSQNTARSTSIKVIGRFRPLIDFEMSLSENKNLITFISDQTVSIGLGKDTESFTLDHIFTPQSTQSEVYELLGKPTIEDVLSGYNGTIFAYGQTGSGKTHTMMGKDIFDEEFRGVIPRAASQIFETVNSDYGEVEYTLKCSMLEIYKETLRDLLQHQHVNLKIKQCPRRGIYVHGLTEVCITSEKDMLEVLALGEQMRTVASTRLNSTSSRSHLIFITEVSQKLPNDSEKKGKLNLIDLAGSENVNRSGVTGNKLEEAKKINLSLSALGNVIHALISNSDHIPYRDSKLTRLLQESLGGNYKTTLIVACSPSPRSQEETLNTLKFAMRAKNIQNKVSINFKNSPDSINLIIEQLKLELSSARSEIQMLRAEKESTTSCTDTKSSVCQSPAPIRSYKSIETPESKHKRPNSGGDLKVNVCLEDLQISTEDTVKKIPFSIYEGDSLQSSFIVPQERTSDDYFFPSPGCEKIPTVYENYERELERLRKKVNMLKKENSLYFEKISELEKKLAKSKEKQLKAEQKAHEYYEHYHKSMLLINKDAEESRLLKQQNEHATLQINKLAHALQDLDQRYKAFIENSKNMKESTCIEFDEISESSLVKDASSIVTDETLGDINITTITKYISIDQEKLLSQNHYTSEIKSAIEENAELSKDFAIFQLKNQVVQASMINSNMTRSIYSLEWKLELIKHKYEVKRNLCKHQQEQIKALEEMIDYLHDSFLHIAKLSELGEPNPCKMSFNTENLLVPKPVILKPFTPRPSKKYQTPRNKKTFAEHCEKSSELSICSYIETESQEPLNLTMKSKALETSLEMQRLYNTELKKSNELNKNQAAMYQKLLNDFEQKILLAQKNERERWKLFFSELKNNCEKELARKQSEVINLNKLLGEWIHKFMELQESVQLDKKPLSKTSFAEIKNLVNQTLNLPMQTPMGLKRMFYHCPLRQSLSTGENPHFKPTGDKSPL</sequence>
<dbReference type="GO" id="GO:0005874">
    <property type="term" value="C:microtubule"/>
    <property type="evidence" value="ECO:0007669"/>
    <property type="project" value="UniProtKB-KW"/>
</dbReference>
<proteinExistence type="inferred from homology"/>
<dbReference type="InterPro" id="IPR001752">
    <property type="entry name" value="Kinesin_motor_dom"/>
</dbReference>
<reference evidence="14" key="1">
    <citation type="submission" date="2021-09" db="EMBL/GenBank/DDBJ databases">
        <authorList>
            <consortium name="AG Swart"/>
            <person name="Singh M."/>
            <person name="Singh A."/>
            <person name="Seah K."/>
            <person name="Emmerich C."/>
        </authorList>
    </citation>
    <scope>NUCLEOTIDE SEQUENCE</scope>
    <source>
        <strain evidence="14">ATCC30299</strain>
    </source>
</reference>
<evidence type="ECO:0000256" key="4">
    <source>
        <dbReference type="ARBA" id="ARBA00022741"/>
    </source>
</evidence>
<evidence type="ECO:0000256" key="6">
    <source>
        <dbReference type="ARBA" id="ARBA00023054"/>
    </source>
</evidence>
<dbReference type="SUPFAM" id="SSF52540">
    <property type="entry name" value="P-loop containing nucleoside triphosphate hydrolases"/>
    <property type="match status" value="1"/>
</dbReference>
<comment type="similarity">
    <text evidence="9">Belongs to the TRAFAC class myosin-kinesin ATPase superfamily. Kinesin family. KIN-5/BimC subfamily.</text>
</comment>
<keyword evidence="8" id="KW-0206">Cytoskeleton</keyword>
<dbReference type="Proteomes" id="UP001162131">
    <property type="component" value="Unassembled WGS sequence"/>
</dbReference>
<evidence type="ECO:0000256" key="8">
    <source>
        <dbReference type="ARBA" id="ARBA00023212"/>
    </source>
</evidence>
<accession>A0AAU9JQZ4</accession>
<protein>
    <recommendedName>
        <fullName evidence="11">Kinesin-like protein</fullName>
    </recommendedName>
</protein>
<dbReference type="PANTHER" id="PTHR47968:SF75">
    <property type="entry name" value="CENTROMERE-ASSOCIATED PROTEIN E"/>
    <property type="match status" value="1"/>
</dbReference>